<dbReference type="EMBL" id="JAGQHR010000878">
    <property type="protein sequence ID" value="MCA9729873.1"/>
    <property type="molecule type" value="Genomic_DNA"/>
</dbReference>
<protein>
    <submittedName>
        <fullName evidence="2">Uncharacterized protein</fullName>
    </submittedName>
</protein>
<keyword evidence="1" id="KW-0812">Transmembrane</keyword>
<proteinExistence type="predicted"/>
<organism evidence="2 3">
    <name type="scientific">Eiseniibacteriota bacterium</name>
    <dbReference type="NCBI Taxonomy" id="2212470"/>
    <lineage>
        <taxon>Bacteria</taxon>
        <taxon>Candidatus Eiseniibacteriota</taxon>
    </lineage>
</organism>
<name>A0A956M309_UNCEI</name>
<evidence type="ECO:0000313" key="2">
    <source>
        <dbReference type="EMBL" id="MCA9729873.1"/>
    </source>
</evidence>
<dbReference type="AlphaFoldDB" id="A0A956M309"/>
<feature type="transmembrane region" description="Helical" evidence="1">
    <location>
        <begin position="141"/>
        <end position="161"/>
    </location>
</feature>
<dbReference type="Proteomes" id="UP000697710">
    <property type="component" value="Unassembled WGS sequence"/>
</dbReference>
<evidence type="ECO:0000313" key="3">
    <source>
        <dbReference type="Proteomes" id="UP000697710"/>
    </source>
</evidence>
<keyword evidence="1" id="KW-1133">Transmembrane helix</keyword>
<comment type="caution">
    <text evidence="2">The sequence shown here is derived from an EMBL/GenBank/DDBJ whole genome shotgun (WGS) entry which is preliminary data.</text>
</comment>
<reference evidence="2" key="1">
    <citation type="submission" date="2020-04" db="EMBL/GenBank/DDBJ databases">
        <authorList>
            <person name="Zhang T."/>
        </authorList>
    </citation>
    <scope>NUCLEOTIDE SEQUENCE</scope>
    <source>
        <strain evidence="2">HKST-UBA01</strain>
    </source>
</reference>
<accession>A0A956M309</accession>
<sequence length="169" mass="17875">MLRASLPAKLRALLRASLPAKLPASLSRPLVACAGLVLSGAMDSGCTLVGYGVGRVVDAYRVTEVARPWHTAVREGDSVRIQLLSGERLSGRVVSFGSVGVDSALVLRTAFRNGSFDNSKNDTLAYRHIVRVQRPGGMGNYTALGIFAGLIVDGYVIYAALESLEAIGQ</sequence>
<reference evidence="2" key="2">
    <citation type="journal article" date="2021" name="Microbiome">
        <title>Successional dynamics and alternative stable states in a saline activated sludge microbial community over 9 years.</title>
        <authorList>
            <person name="Wang Y."/>
            <person name="Ye J."/>
            <person name="Ju F."/>
            <person name="Liu L."/>
            <person name="Boyd J.A."/>
            <person name="Deng Y."/>
            <person name="Parks D.H."/>
            <person name="Jiang X."/>
            <person name="Yin X."/>
            <person name="Woodcroft B.J."/>
            <person name="Tyson G.W."/>
            <person name="Hugenholtz P."/>
            <person name="Polz M.F."/>
            <person name="Zhang T."/>
        </authorList>
    </citation>
    <scope>NUCLEOTIDE SEQUENCE</scope>
    <source>
        <strain evidence="2">HKST-UBA01</strain>
    </source>
</reference>
<keyword evidence="1" id="KW-0472">Membrane</keyword>
<gene>
    <name evidence="2" type="ORF">KC729_19470</name>
</gene>
<evidence type="ECO:0000256" key="1">
    <source>
        <dbReference type="SAM" id="Phobius"/>
    </source>
</evidence>